<accession>A0AAD4P868</accession>
<sequence length="308" mass="34605">MKFFSLLFLFSLLNLCAASSNSTEPPAPKPTVYEILPQFGLPSGLLPDSVVSYTLSDDGQFEVNLEKACYIQFDYLVYYEKKITGKLSIGSISNLKGIQVQRFYFFWFDVDEIKVDLPPSGSIYFTVGIINKELEVDQFLTVRSCKDKAVTLTPVVEKNALIPVLLSLLILSASSETTDVHDLLPLYNLPKGLLPSNIKSYSLSTTDTTFTVELSASPCYIKFNDQLVHLDRIIKGKLKYGEVSQVSGIQAKKFFFWVSVDRIEVDEKHGMIEFFVGSLSQKLPAKDFETIRSCRAKEFAETLTFLDA</sequence>
<feature type="signal peptide" evidence="1">
    <location>
        <begin position="1"/>
        <end position="18"/>
    </location>
</feature>
<dbReference type="InterPro" id="IPR007493">
    <property type="entry name" value="DUF538"/>
</dbReference>
<dbReference type="PANTHER" id="PTHR31676">
    <property type="entry name" value="T31J12.3 PROTEIN-RELATED"/>
    <property type="match status" value="1"/>
</dbReference>
<evidence type="ECO:0000313" key="2">
    <source>
        <dbReference type="EMBL" id="KAH6829841.1"/>
    </source>
</evidence>
<organism evidence="2 3">
    <name type="scientific">Perilla frutescens var. hirtella</name>
    <name type="common">Perilla citriodora</name>
    <name type="synonym">Perilla setoyensis</name>
    <dbReference type="NCBI Taxonomy" id="608512"/>
    <lineage>
        <taxon>Eukaryota</taxon>
        <taxon>Viridiplantae</taxon>
        <taxon>Streptophyta</taxon>
        <taxon>Embryophyta</taxon>
        <taxon>Tracheophyta</taxon>
        <taxon>Spermatophyta</taxon>
        <taxon>Magnoliopsida</taxon>
        <taxon>eudicotyledons</taxon>
        <taxon>Gunneridae</taxon>
        <taxon>Pentapetalae</taxon>
        <taxon>asterids</taxon>
        <taxon>lamiids</taxon>
        <taxon>Lamiales</taxon>
        <taxon>Lamiaceae</taxon>
        <taxon>Nepetoideae</taxon>
        <taxon>Elsholtzieae</taxon>
        <taxon>Perilla</taxon>
    </lineage>
</organism>
<keyword evidence="1" id="KW-0732">Signal</keyword>
<dbReference type="InterPro" id="IPR036758">
    <property type="entry name" value="At5g01610-like"/>
</dbReference>
<dbReference type="AlphaFoldDB" id="A0AAD4P868"/>
<proteinExistence type="predicted"/>
<reference evidence="2 3" key="1">
    <citation type="journal article" date="2021" name="Nat. Commun.">
        <title>Incipient diploidization of the medicinal plant Perilla within 10,000 years.</title>
        <authorList>
            <person name="Zhang Y."/>
            <person name="Shen Q."/>
            <person name="Leng L."/>
            <person name="Zhang D."/>
            <person name="Chen S."/>
            <person name="Shi Y."/>
            <person name="Ning Z."/>
            <person name="Chen S."/>
        </authorList>
    </citation>
    <scope>NUCLEOTIDE SEQUENCE [LARGE SCALE GENOMIC DNA]</scope>
    <source>
        <strain evidence="3">cv. PC099</strain>
    </source>
</reference>
<dbReference type="Pfam" id="PF04398">
    <property type="entry name" value="DUF538"/>
    <property type="match status" value="2"/>
</dbReference>
<feature type="chain" id="PRO_5042220971" evidence="1">
    <location>
        <begin position="19"/>
        <end position="308"/>
    </location>
</feature>
<evidence type="ECO:0000256" key="1">
    <source>
        <dbReference type="SAM" id="SignalP"/>
    </source>
</evidence>
<dbReference type="Proteomes" id="UP001190926">
    <property type="component" value="Unassembled WGS sequence"/>
</dbReference>
<keyword evidence="3" id="KW-1185">Reference proteome</keyword>
<dbReference type="Gene3D" id="2.30.240.10">
    <property type="entry name" value="At5g01610-like"/>
    <property type="match status" value="2"/>
</dbReference>
<name>A0AAD4P868_PERFH</name>
<evidence type="ECO:0000313" key="3">
    <source>
        <dbReference type="Proteomes" id="UP001190926"/>
    </source>
</evidence>
<dbReference type="SUPFAM" id="SSF141562">
    <property type="entry name" value="At5g01610-like"/>
    <property type="match status" value="2"/>
</dbReference>
<dbReference type="PANTHER" id="PTHR31676:SF71">
    <property type="entry name" value="EXPRESSED PROTEIN"/>
    <property type="match status" value="1"/>
</dbReference>
<keyword evidence="2" id="KW-0472">Membrane</keyword>
<protein>
    <submittedName>
        <fullName evidence="2">Transmembrane protein</fullName>
    </submittedName>
</protein>
<comment type="caution">
    <text evidence="2">The sequence shown here is derived from an EMBL/GenBank/DDBJ whole genome shotgun (WGS) entry which is preliminary data.</text>
</comment>
<gene>
    <name evidence="2" type="ORF">C2S53_020579</name>
</gene>
<keyword evidence="2" id="KW-0812">Transmembrane</keyword>
<dbReference type="EMBL" id="SDAM02000104">
    <property type="protein sequence ID" value="KAH6829841.1"/>
    <property type="molecule type" value="Genomic_DNA"/>
</dbReference>